<evidence type="ECO:0000313" key="2">
    <source>
        <dbReference type="EMBL" id="MCI0182523.1"/>
    </source>
</evidence>
<evidence type="ECO:0000256" key="1">
    <source>
        <dbReference type="SAM" id="Phobius"/>
    </source>
</evidence>
<dbReference type="RefSeq" id="WP_241712109.1">
    <property type="nucleotide sequence ID" value="NZ_JALBUF010000001.1"/>
</dbReference>
<accession>A0A9X1V765</accession>
<organism evidence="2 3">
    <name type="scientific">Sulfoacidibacillus ferrooxidans</name>
    <dbReference type="NCBI Taxonomy" id="2005001"/>
    <lineage>
        <taxon>Bacteria</taxon>
        <taxon>Bacillati</taxon>
        <taxon>Bacillota</taxon>
        <taxon>Bacilli</taxon>
        <taxon>Bacillales</taxon>
        <taxon>Alicyclobacillaceae</taxon>
        <taxon>Sulfoacidibacillus</taxon>
    </lineage>
</organism>
<evidence type="ECO:0000313" key="3">
    <source>
        <dbReference type="Proteomes" id="UP001139263"/>
    </source>
</evidence>
<dbReference type="EMBL" id="JALBUF010000001">
    <property type="protein sequence ID" value="MCI0182523.1"/>
    <property type="molecule type" value="Genomic_DNA"/>
</dbReference>
<proteinExistence type="predicted"/>
<keyword evidence="1" id="KW-0812">Transmembrane</keyword>
<feature type="transmembrane region" description="Helical" evidence="1">
    <location>
        <begin position="59"/>
        <end position="79"/>
    </location>
</feature>
<gene>
    <name evidence="2" type="ORF">MM817_00783</name>
</gene>
<dbReference type="Proteomes" id="UP001139263">
    <property type="component" value="Unassembled WGS sequence"/>
</dbReference>
<name>A0A9X1V765_9BACL</name>
<protein>
    <submittedName>
        <fullName evidence="2">Uncharacterized protein</fullName>
    </submittedName>
</protein>
<dbReference type="AlphaFoldDB" id="A0A9X1V765"/>
<keyword evidence="3" id="KW-1185">Reference proteome</keyword>
<comment type="caution">
    <text evidence="2">The sequence shown here is derived from an EMBL/GenBank/DDBJ whole genome shotgun (WGS) entry which is preliminary data.</text>
</comment>
<sequence>MPRGYIGITAHFWYNPPSLTMHEHKRSAQAIGGGVATMWDMMQNVKRQMTKPPKRQSSMGTLPALLLGAGVGIATWELVRRRNLTTPEYDVTPMSAHME</sequence>
<keyword evidence="1" id="KW-0472">Membrane</keyword>
<reference evidence="2" key="1">
    <citation type="submission" date="2022-03" db="EMBL/GenBank/DDBJ databases">
        <title>Draft Genome Sequence of Firmicute Strain S0AB, a Heterotrophic Iron/Sulfur-Oxidizing Extreme Acidophile.</title>
        <authorList>
            <person name="Vergara E."/>
            <person name="Pakostova E."/>
            <person name="Johnson D.B."/>
            <person name="Holmes D.S."/>
        </authorList>
    </citation>
    <scope>NUCLEOTIDE SEQUENCE</scope>
    <source>
        <strain evidence="2">S0AB</strain>
    </source>
</reference>
<keyword evidence="1" id="KW-1133">Transmembrane helix</keyword>